<comment type="caution">
    <text evidence="1">The sequence shown here is derived from an EMBL/GenBank/DDBJ whole genome shotgun (WGS) entry which is preliminary data.</text>
</comment>
<evidence type="ECO:0000313" key="1">
    <source>
        <dbReference type="EMBL" id="RMX27007.1"/>
    </source>
</evidence>
<dbReference type="AlphaFoldDB" id="A0A3M6SHN9"/>
<dbReference type="Proteomes" id="UP000276940">
    <property type="component" value="Plasmid pVP-R2lc01"/>
</dbReference>
<name>A0A3M6SHN9_LIMRT</name>
<geneLocation type="plasmid" evidence="1">
    <name>pVP-R2lc01</name>
</geneLocation>
<organism evidence="1">
    <name type="scientific">Limosilactobacillus reuteri</name>
    <name type="common">Lactobacillus reuteri</name>
    <dbReference type="NCBI Taxonomy" id="1598"/>
    <lineage>
        <taxon>Bacteria</taxon>
        <taxon>Bacillati</taxon>
        <taxon>Bacillota</taxon>
        <taxon>Bacilli</taxon>
        <taxon>Lactobacillales</taxon>
        <taxon>Lactobacillaceae</taxon>
        <taxon>Limosilactobacillus</taxon>
    </lineage>
</organism>
<protein>
    <submittedName>
        <fullName evidence="1">Uncharacterized protein</fullName>
    </submittedName>
</protein>
<dbReference type="RefSeq" id="WP_124215872.1">
    <property type="nucleotide sequence ID" value="NZ_CM011639.1"/>
</dbReference>
<reference evidence="1" key="1">
    <citation type="journal article" date="2018" name="J Appl Environ Microbiol">
        <title>The gut symbionts Lactobacillus reuteri R2lc and 2010 encode a polyketide synthase cluster that activates the mammalian aryl-hydrocarbon receptor.</title>
        <authorList>
            <person name="Ozcam M."/>
            <person name="Roos S."/>
            <person name="Van Pijkeren J.P."/>
        </authorList>
    </citation>
    <scope>NUCLEOTIDE SEQUENCE [LARGE SCALE GENOMIC DNA]</scope>
    <source>
        <strain evidence="1">R2lc</strain>
        <plasmid evidence="1">pVP-R2lc01</plasmid>
    </source>
</reference>
<keyword evidence="1" id="KW-0614">Plasmid</keyword>
<sequence>MEKLPSNLAVKHQYRLWILKATYFLELAGYKPEDFIPGNPITIKGNGDIQGNLISAHNYVLDAIRERRNKRNNEIPESEQVYVLPPDALWLEENLIPLEKILSKMLDKYQPDKLTTFEYNKR</sequence>
<accession>A0A3M6SHN9</accession>
<gene>
    <name evidence="1" type="ORF">C5O77_00090</name>
</gene>
<dbReference type="EMBL" id="PTLS01000005">
    <property type="protein sequence ID" value="RMX27007.1"/>
    <property type="molecule type" value="Genomic_DNA"/>
</dbReference>
<proteinExistence type="predicted"/>